<gene>
    <name evidence="2" type="ORF">GGQ68_001953</name>
</gene>
<comment type="caution">
    <text evidence="2">The sequence shown here is derived from an EMBL/GenBank/DDBJ whole genome shotgun (WGS) entry which is preliminary data.</text>
</comment>
<keyword evidence="3" id="KW-1185">Reference proteome</keyword>
<accession>A0A7W6DS25</accession>
<evidence type="ECO:0000256" key="1">
    <source>
        <dbReference type="SAM" id="Phobius"/>
    </source>
</evidence>
<keyword evidence="1" id="KW-1133">Transmembrane helix</keyword>
<dbReference type="EMBL" id="JACIEJ010000004">
    <property type="protein sequence ID" value="MBB3985620.1"/>
    <property type="molecule type" value="Genomic_DNA"/>
</dbReference>
<evidence type="ECO:0000313" key="3">
    <source>
        <dbReference type="Proteomes" id="UP000541426"/>
    </source>
</evidence>
<dbReference type="Proteomes" id="UP000541426">
    <property type="component" value="Unassembled WGS sequence"/>
</dbReference>
<feature type="transmembrane region" description="Helical" evidence="1">
    <location>
        <begin position="135"/>
        <end position="160"/>
    </location>
</feature>
<feature type="transmembrane region" description="Helical" evidence="1">
    <location>
        <begin position="64"/>
        <end position="85"/>
    </location>
</feature>
<reference evidence="2 3" key="1">
    <citation type="submission" date="2020-08" db="EMBL/GenBank/DDBJ databases">
        <title>Genomic Encyclopedia of Type Strains, Phase IV (KMG-IV): sequencing the most valuable type-strain genomes for metagenomic binning, comparative biology and taxonomic classification.</title>
        <authorList>
            <person name="Goeker M."/>
        </authorList>
    </citation>
    <scope>NUCLEOTIDE SEQUENCE [LARGE SCALE GENOMIC DNA]</scope>
    <source>
        <strain evidence="2 3">DSM 102235</strain>
    </source>
</reference>
<evidence type="ECO:0000313" key="2">
    <source>
        <dbReference type="EMBL" id="MBB3985620.1"/>
    </source>
</evidence>
<keyword evidence="1" id="KW-0472">Membrane</keyword>
<proteinExistence type="predicted"/>
<organism evidence="2 3">
    <name type="scientific">Sagittula marina</name>
    <dbReference type="NCBI Taxonomy" id="943940"/>
    <lineage>
        <taxon>Bacteria</taxon>
        <taxon>Pseudomonadati</taxon>
        <taxon>Pseudomonadota</taxon>
        <taxon>Alphaproteobacteria</taxon>
        <taxon>Rhodobacterales</taxon>
        <taxon>Roseobacteraceae</taxon>
        <taxon>Sagittula</taxon>
    </lineage>
</organism>
<dbReference type="AlphaFoldDB" id="A0A7W6DS25"/>
<sequence length="168" mass="18317">MDSLIFAAVVALPFVAFARGVRWTLTFLLLVPTSWALYALWVSVTQGIGAEAQSSMFTLPRGQLLTRVALTFCIFPAVFFGLRTIRALRLGRNMALCVMTEHLVFAAHEIEVRHLLGGAADFENTVYWSSGVEQAIAVISGLALLGFAVLTIIQLSLRVLRGPASHAR</sequence>
<feature type="transmembrane region" description="Helical" evidence="1">
    <location>
        <begin position="34"/>
        <end position="52"/>
    </location>
</feature>
<dbReference type="RefSeq" id="WP_183965348.1">
    <property type="nucleotide sequence ID" value="NZ_BAABBZ010000018.1"/>
</dbReference>
<keyword evidence="1" id="KW-0812">Transmembrane</keyword>
<protein>
    <submittedName>
        <fullName evidence="2">Uncharacterized protein</fullName>
    </submittedName>
</protein>
<name>A0A7W6DS25_9RHOB</name>